<evidence type="ECO:0000259" key="1">
    <source>
        <dbReference type="Pfam" id="PF04266"/>
    </source>
</evidence>
<evidence type="ECO:0000313" key="2">
    <source>
        <dbReference type="EMBL" id="MSU09580.1"/>
    </source>
</evidence>
<accession>A0A6I2UJ23</accession>
<feature type="domain" description="ASCH" evidence="1">
    <location>
        <begin position="9"/>
        <end position="113"/>
    </location>
</feature>
<keyword evidence="3" id="KW-1185">Reference proteome</keyword>
<organism evidence="2 3">
    <name type="scientific">Anaerovibrio slackiae</name>
    <dbReference type="NCBI Taxonomy" id="2652309"/>
    <lineage>
        <taxon>Bacteria</taxon>
        <taxon>Bacillati</taxon>
        <taxon>Bacillota</taxon>
        <taxon>Negativicutes</taxon>
        <taxon>Selenomonadales</taxon>
        <taxon>Selenomonadaceae</taxon>
        <taxon>Anaerovibrio</taxon>
    </lineage>
</organism>
<dbReference type="InterPro" id="IPR007374">
    <property type="entry name" value="ASCH_domain"/>
</dbReference>
<evidence type="ECO:0000313" key="3">
    <source>
        <dbReference type="Proteomes" id="UP000433181"/>
    </source>
</evidence>
<dbReference type="PANTHER" id="PTHR42250:SF1">
    <property type="entry name" value="ASCH DOMAIN-CONTAINING PROTEIN"/>
    <property type="match status" value="1"/>
</dbReference>
<reference evidence="2 3" key="1">
    <citation type="submission" date="2019-08" db="EMBL/GenBank/DDBJ databases">
        <title>In-depth cultivation of the pig gut microbiome towards novel bacterial diversity and tailored functional studies.</title>
        <authorList>
            <person name="Wylensek D."/>
            <person name="Hitch T.C.A."/>
            <person name="Clavel T."/>
        </authorList>
    </citation>
    <scope>NUCLEOTIDE SEQUENCE [LARGE SCALE GENOMIC DNA]</scope>
    <source>
        <strain evidence="2 3">WCA-693-APC-5D-A</strain>
    </source>
</reference>
<sequence>MMSLNFQAEKHEKMLIERSKRCTVRLGDVSDKYPEGSIVWITAGKKFTPKKRLYTAYLDKVRVKTMENLTSEDLGQQNPNIHSRDELIADFERIYKKRITMNDTVTVIYFTEVFG</sequence>
<dbReference type="GeneID" id="96779530"/>
<dbReference type="RefSeq" id="WP_154407750.1">
    <property type="nucleotide sequence ID" value="NZ_JAQXJM010000016.1"/>
</dbReference>
<dbReference type="Pfam" id="PF04266">
    <property type="entry name" value="ASCH"/>
    <property type="match status" value="1"/>
</dbReference>
<dbReference type="Proteomes" id="UP000433181">
    <property type="component" value="Unassembled WGS sequence"/>
</dbReference>
<dbReference type="PANTHER" id="PTHR42250">
    <property type="entry name" value="ASCH DOMAIN-CONTAINING PROTEIN"/>
    <property type="match status" value="1"/>
</dbReference>
<name>A0A6I2UJ23_9FIRM</name>
<dbReference type="EMBL" id="VUNR01000027">
    <property type="protein sequence ID" value="MSU09580.1"/>
    <property type="molecule type" value="Genomic_DNA"/>
</dbReference>
<dbReference type="AlphaFoldDB" id="A0A6I2UJ23"/>
<proteinExistence type="predicted"/>
<protein>
    <submittedName>
        <fullName evidence="2">RNA-binding protein</fullName>
    </submittedName>
</protein>
<gene>
    <name evidence="2" type="ORF">FYJ84_11380</name>
</gene>
<comment type="caution">
    <text evidence="2">The sequence shown here is derived from an EMBL/GenBank/DDBJ whole genome shotgun (WGS) entry which is preliminary data.</text>
</comment>